<keyword evidence="2" id="KW-0004">4Fe-4S</keyword>
<keyword evidence="5" id="KW-0408">Iron</keyword>
<dbReference type="GO" id="GO:0005886">
    <property type="term" value="C:plasma membrane"/>
    <property type="evidence" value="ECO:0007669"/>
    <property type="project" value="TreeGrafter"/>
</dbReference>
<evidence type="ECO:0000256" key="7">
    <source>
        <dbReference type="SAM" id="Phobius"/>
    </source>
</evidence>
<accession>A0A2V1K0S4</accession>
<feature type="transmembrane region" description="Helical" evidence="7">
    <location>
        <begin position="150"/>
        <end position="168"/>
    </location>
</feature>
<keyword evidence="6" id="KW-0411">Iron-sulfur</keyword>
<dbReference type="Gene3D" id="2.60.40.10">
    <property type="entry name" value="Immunoglobulins"/>
    <property type="match status" value="1"/>
</dbReference>
<gene>
    <name evidence="9" type="primary">ccoG</name>
    <name evidence="9" type="ORF">DD235_01040</name>
</gene>
<evidence type="ECO:0000313" key="10">
    <source>
        <dbReference type="Proteomes" id="UP000245212"/>
    </source>
</evidence>
<evidence type="ECO:0000256" key="2">
    <source>
        <dbReference type="ARBA" id="ARBA00022485"/>
    </source>
</evidence>
<protein>
    <submittedName>
        <fullName evidence="9">Cytochrome c oxidase accessory protein CcoG</fullName>
    </submittedName>
</protein>
<dbReference type="InterPro" id="IPR032879">
    <property type="entry name" value="FixG_C"/>
</dbReference>
<dbReference type="PROSITE" id="PS00198">
    <property type="entry name" value="4FE4S_FER_1"/>
    <property type="match status" value="1"/>
</dbReference>
<dbReference type="EMBL" id="QETA01000001">
    <property type="protein sequence ID" value="PWF24806.1"/>
    <property type="molecule type" value="Genomic_DNA"/>
</dbReference>
<dbReference type="InterPro" id="IPR013783">
    <property type="entry name" value="Ig-like_fold"/>
</dbReference>
<dbReference type="InterPro" id="IPR014116">
    <property type="entry name" value="Cyt_c_oxidase_cbb3_FixG"/>
</dbReference>
<dbReference type="PANTHER" id="PTHR30176:SF3">
    <property type="entry name" value="FERREDOXIN-TYPE PROTEIN NAPH"/>
    <property type="match status" value="1"/>
</dbReference>
<evidence type="ECO:0000313" key="9">
    <source>
        <dbReference type="EMBL" id="PWF24806.1"/>
    </source>
</evidence>
<dbReference type="Proteomes" id="UP000245212">
    <property type="component" value="Unassembled WGS sequence"/>
</dbReference>
<dbReference type="GO" id="GO:0046872">
    <property type="term" value="F:metal ion binding"/>
    <property type="evidence" value="ECO:0007669"/>
    <property type="project" value="UniProtKB-KW"/>
</dbReference>
<reference evidence="10" key="1">
    <citation type="submission" date="2018-05" db="EMBL/GenBank/DDBJ databases">
        <authorList>
            <person name="Li Y."/>
        </authorList>
    </citation>
    <scope>NUCLEOTIDE SEQUENCE [LARGE SCALE GENOMIC DNA]</scope>
    <source>
        <strain evidence="10">3d-2-2</strain>
    </source>
</reference>
<keyword evidence="7" id="KW-0472">Membrane</keyword>
<evidence type="ECO:0000259" key="8">
    <source>
        <dbReference type="PROSITE" id="PS51379"/>
    </source>
</evidence>
<name>A0A2V1K0S4_9BURK</name>
<keyword evidence="7" id="KW-1133">Transmembrane helix</keyword>
<sequence length="470" mass="53372">MKAIQDIQPTVTDTGGKIYNKSVRGLYANWRIAMVWFTQIIFYGLPWLAWNDRQAFMFDLGARKFYIFGLVLWPQDVIYLTFLLILSAFGLFLFTAVAGRLFCGYACPQTVYTEIFMWIEKHVEGDRMARIRLDDGPWNARKLRLKSTKYLLWALVAFWTGFTFIGYFAPIRELGHDLITLSLGPWQWFWLGLYSLMTWGFGGVLRDQVCKYMCPYARFQSVMVDQDTYIVTYDPVRGDPRGKRSRKTDHKAAGLGDCVDCSLCVQACPTGIDIRNGLQYMCIGCGACIDACDEVMDKMNYDRGLIRYSSERAITERLTPQEVRRHTFRPRILVYTVLIVVFIAVFIGSLATRNPLRIDVIRDRGALGREAPGGWIENVYRLQMINAAEEPLTLTIQATGLPGLEVLVGQQRTSHITLEPAANRLEPVIVRMPASEAQSGLHEIKFVAEGKSPSGNEVGLQEKSSFVVPQ</sequence>
<keyword evidence="10" id="KW-1185">Reference proteome</keyword>
<evidence type="ECO:0000256" key="5">
    <source>
        <dbReference type="ARBA" id="ARBA00023004"/>
    </source>
</evidence>
<keyword evidence="4" id="KW-0249">Electron transport</keyword>
<dbReference type="InterPro" id="IPR017900">
    <property type="entry name" value="4Fe4S_Fe_S_CS"/>
</dbReference>
<dbReference type="NCBIfam" id="TIGR02745">
    <property type="entry name" value="ccoG_rdxA_fixG"/>
    <property type="match status" value="1"/>
</dbReference>
<dbReference type="InterPro" id="IPR051684">
    <property type="entry name" value="Electron_Trans/Redox"/>
</dbReference>
<dbReference type="AlphaFoldDB" id="A0A2V1K0S4"/>
<dbReference type="PROSITE" id="PS51379">
    <property type="entry name" value="4FE4S_FER_2"/>
    <property type="match status" value="1"/>
</dbReference>
<dbReference type="SUPFAM" id="SSF54862">
    <property type="entry name" value="4Fe-4S ferredoxins"/>
    <property type="match status" value="1"/>
</dbReference>
<dbReference type="GO" id="GO:0051539">
    <property type="term" value="F:4 iron, 4 sulfur cluster binding"/>
    <property type="evidence" value="ECO:0007669"/>
    <property type="project" value="UniProtKB-KW"/>
</dbReference>
<comment type="caution">
    <text evidence="9">The sequence shown here is derived from an EMBL/GenBank/DDBJ whole genome shotgun (WGS) entry which is preliminary data.</text>
</comment>
<feature type="transmembrane region" description="Helical" evidence="7">
    <location>
        <begin position="332"/>
        <end position="351"/>
    </location>
</feature>
<dbReference type="RefSeq" id="WP_109060211.1">
    <property type="nucleotide sequence ID" value="NZ_QETA01000001.1"/>
</dbReference>
<dbReference type="Pfam" id="PF13746">
    <property type="entry name" value="Fer4_18"/>
    <property type="match status" value="1"/>
</dbReference>
<feature type="transmembrane region" description="Helical" evidence="7">
    <location>
        <begin position="77"/>
        <end position="98"/>
    </location>
</feature>
<keyword evidence="3" id="KW-0479">Metal-binding</keyword>
<evidence type="ECO:0000256" key="4">
    <source>
        <dbReference type="ARBA" id="ARBA00022982"/>
    </source>
</evidence>
<keyword evidence="1" id="KW-0813">Transport</keyword>
<feature type="domain" description="4Fe-4S ferredoxin-type" evidence="8">
    <location>
        <begin position="249"/>
        <end position="277"/>
    </location>
</feature>
<dbReference type="PANTHER" id="PTHR30176">
    <property type="entry name" value="FERREDOXIN-TYPE PROTEIN NAPH"/>
    <property type="match status" value="1"/>
</dbReference>
<evidence type="ECO:0000256" key="6">
    <source>
        <dbReference type="ARBA" id="ARBA00023014"/>
    </source>
</evidence>
<dbReference type="Pfam" id="PF12801">
    <property type="entry name" value="Fer4_5"/>
    <property type="match status" value="1"/>
</dbReference>
<proteinExistence type="predicted"/>
<feature type="transmembrane region" description="Helical" evidence="7">
    <location>
        <begin position="30"/>
        <end position="50"/>
    </location>
</feature>
<evidence type="ECO:0000256" key="3">
    <source>
        <dbReference type="ARBA" id="ARBA00022723"/>
    </source>
</evidence>
<dbReference type="Pfam" id="PF11614">
    <property type="entry name" value="FixG_C"/>
    <property type="match status" value="1"/>
</dbReference>
<keyword evidence="7" id="KW-0812">Transmembrane</keyword>
<feature type="transmembrane region" description="Helical" evidence="7">
    <location>
        <begin position="188"/>
        <end position="205"/>
    </location>
</feature>
<organism evidence="9 10">
    <name type="scientific">Corticimicrobacter populi</name>
    <dbReference type="NCBI Taxonomy" id="2175229"/>
    <lineage>
        <taxon>Bacteria</taxon>
        <taxon>Pseudomonadati</taxon>
        <taxon>Pseudomonadota</taxon>
        <taxon>Betaproteobacteria</taxon>
        <taxon>Burkholderiales</taxon>
        <taxon>Alcaligenaceae</taxon>
        <taxon>Corticimicrobacter</taxon>
    </lineage>
</organism>
<dbReference type="InterPro" id="IPR017896">
    <property type="entry name" value="4Fe4S_Fe-S-bd"/>
</dbReference>
<evidence type="ECO:0000256" key="1">
    <source>
        <dbReference type="ARBA" id="ARBA00022448"/>
    </source>
</evidence>